<dbReference type="Pfam" id="PF13302">
    <property type="entry name" value="Acetyltransf_3"/>
    <property type="match status" value="1"/>
</dbReference>
<proteinExistence type="predicted"/>
<dbReference type="PANTHER" id="PTHR43415:SF3">
    <property type="entry name" value="GNAT-FAMILY ACETYLTRANSFERASE"/>
    <property type="match status" value="1"/>
</dbReference>
<dbReference type="SUPFAM" id="SSF55729">
    <property type="entry name" value="Acyl-CoA N-acyltransferases (Nat)"/>
    <property type="match status" value="1"/>
</dbReference>
<dbReference type="GO" id="GO:0016747">
    <property type="term" value="F:acyltransferase activity, transferring groups other than amino-acyl groups"/>
    <property type="evidence" value="ECO:0007669"/>
    <property type="project" value="InterPro"/>
</dbReference>
<dbReference type="InterPro" id="IPR000182">
    <property type="entry name" value="GNAT_dom"/>
</dbReference>
<dbReference type="STRING" id="1619048.UU49_C0034G0005"/>
<evidence type="ECO:0000313" key="3">
    <source>
        <dbReference type="Proteomes" id="UP000034108"/>
    </source>
</evidence>
<name>A0A0G0YA91_9BACT</name>
<dbReference type="AlphaFoldDB" id="A0A0G0YA91"/>
<protein>
    <submittedName>
        <fullName evidence="2">GCN5-related N-acetyltransferase</fullName>
    </submittedName>
</protein>
<feature type="domain" description="N-acetyltransferase" evidence="1">
    <location>
        <begin position="11"/>
        <end position="166"/>
    </location>
</feature>
<reference evidence="2 3" key="1">
    <citation type="journal article" date="2015" name="Nature">
        <title>rRNA introns, odd ribosomes, and small enigmatic genomes across a large radiation of phyla.</title>
        <authorList>
            <person name="Brown C.T."/>
            <person name="Hug L.A."/>
            <person name="Thomas B.C."/>
            <person name="Sharon I."/>
            <person name="Castelle C.J."/>
            <person name="Singh A."/>
            <person name="Wilkins M.J."/>
            <person name="Williams K.H."/>
            <person name="Banfield J.F."/>
        </authorList>
    </citation>
    <scope>NUCLEOTIDE SEQUENCE [LARGE SCALE GENOMIC DNA]</scope>
</reference>
<dbReference type="PROSITE" id="PS51186">
    <property type="entry name" value="GNAT"/>
    <property type="match status" value="1"/>
</dbReference>
<dbReference type="InterPro" id="IPR016181">
    <property type="entry name" value="Acyl_CoA_acyltransferase"/>
</dbReference>
<comment type="caution">
    <text evidence="2">The sequence shown here is derived from an EMBL/GenBank/DDBJ whole genome shotgun (WGS) entry which is preliminary data.</text>
</comment>
<accession>A0A0G0YA91</accession>
<dbReference type="EMBL" id="LCAV01000034">
    <property type="protein sequence ID" value="KKR97202.1"/>
    <property type="molecule type" value="Genomic_DNA"/>
</dbReference>
<keyword evidence="2" id="KW-0808">Transferase</keyword>
<evidence type="ECO:0000259" key="1">
    <source>
        <dbReference type="PROSITE" id="PS51186"/>
    </source>
</evidence>
<evidence type="ECO:0000313" key="2">
    <source>
        <dbReference type="EMBL" id="KKR97202.1"/>
    </source>
</evidence>
<gene>
    <name evidence="2" type="ORF">UU49_C0034G0005</name>
</gene>
<dbReference type="Gene3D" id="3.40.630.30">
    <property type="match status" value="1"/>
</dbReference>
<dbReference type="PANTHER" id="PTHR43415">
    <property type="entry name" value="SPERMIDINE N(1)-ACETYLTRANSFERASE"/>
    <property type="match status" value="1"/>
</dbReference>
<sequence>MKGPILSGKRIKLQPIKLADAPHFVRWFGDKKVAVYLLRQKPITLPEEKAWIKKMLRAKDKIIWSIFNENWKLIGNTGLTIDAKNKAASFGIVIGEKDQWGKGYAGECLKLIGNFVFKKLKYNRLELEVYMKNKRALRVYEKAGFLLEGVKRQKLKNAITKKFEDEGVMSILSKEWKF</sequence>
<dbReference type="Proteomes" id="UP000034108">
    <property type="component" value="Unassembled WGS sequence"/>
</dbReference>
<organism evidence="2 3">
    <name type="scientific">Candidatus Magasanikbacteria bacterium GW2011_GWC2_41_17</name>
    <dbReference type="NCBI Taxonomy" id="1619048"/>
    <lineage>
        <taxon>Bacteria</taxon>
        <taxon>Candidatus Magasanikiibacteriota</taxon>
    </lineage>
</organism>